<dbReference type="PANTHER" id="PTHR20275:SF0">
    <property type="entry name" value="NAD KINASE"/>
    <property type="match status" value="1"/>
</dbReference>
<comment type="caution">
    <text evidence="3">The sequence shown here is derived from an EMBL/GenBank/DDBJ whole genome shotgun (WGS) entry which is preliminary data.</text>
</comment>
<name>A0A819SFA0_9BILA</name>
<feature type="compositionally biased region" description="Basic and acidic residues" evidence="1">
    <location>
        <begin position="119"/>
        <end position="134"/>
    </location>
</feature>
<evidence type="ECO:0000256" key="1">
    <source>
        <dbReference type="SAM" id="MobiDB-lite"/>
    </source>
</evidence>
<dbReference type="EMBL" id="CAJOBH010001827">
    <property type="protein sequence ID" value="CAF3875609.1"/>
    <property type="molecule type" value="Genomic_DNA"/>
</dbReference>
<dbReference type="PANTHER" id="PTHR20275">
    <property type="entry name" value="NAD KINASE"/>
    <property type="match status" value="1"/>
</dbReference>
<evidence type="ECO:0008006" key="7">
    <source>
        <dbReference type="Google" id="ProtNLM"/>
    </source>
</evidence>
<dbReference type="Proteomes" id="UP000676336">
    <property type="component" value="Unassembled WGS sequence"/>
</dbReference>
<dbReference type="Proteomes" id="UP000681720">
    <property type="component" value="Unassembled WGS sequence"/>
</dbReference>
<dbReference type="GO" id="GO:0006741">
    <property type="term" value="P:NADP+ biosynthetic process"/>
    <property type="evidence" value="ECO:0007669"/>
    <property type="project" value="TreeGrafter"/>
</dbReference>
<dbReference type="EMBL" id="CAJOBJ010163505">
    <property type="protein sequence ID" value="CAF4855516.1"/>
    <property type="molecule type" value="Genomic_DNA"/>
</dbReference>
<dbReference type="EMBL" id="CAJOBI010280644">
    <property type="protein sequence ID" value="CAF5148970.1"/>
    <property type="molecule type" value="Genomic_DNA"/>
</dbReference>
<dbReference type="Proteomes" id="UP000681967">
    <property type="component" value="Unassembled WGS sequence"/>
</dbReference>
<keyword evidence="6" id="KW-1185">Reference proteome</keyword>
<protein>
    <recommendedName>
        <fullName evidence="7">NAD(+) kinase</fullName>
    </recommendedName>
</protein>
<dbReference type="InterPro" id="IPR016064">
    <property type="entry name" value="NAD/diacylglycerol_kinase_sf"/>
</dbReference>
<evidence type="ECO:0000313" key="4">
    <source>
        <dbReference type="EMBL" id="CAF4855516.1"/>
    </source>
</evidence>
<gene>
    <name evidence="2" type="ORF">BYL167_LOCUS7163</name>
    <name evidence="4" type="ORF">GIL414_LOCUS49614</name>
    <name evidence="3" type="ORF">OVN521_LOCUS19098</name>
    <name evidence="5" type="ORF">SMN809_LOCUS63801</name>
</gene>
<accession>A0A819SFA0</accession>
<sequence length="134" mass="15032">MAAGSSMVHPNVPAVVICPICPHSLSFRPIVVPAGIELKIKVSEETRLTAWLSVDGRNRHELQQQDYVHITTSVYPVPSICRFDQLGDWFESLADILHWNLRKSQGRIDSNPSAQRDAQLLRDEKKDSSPSENS</sequence>
<evidence type="ECO:0000313" key="3">
    <source>
        <dbReference type="EMBL" id="CAF4069325.1"/>
    </source>
</evidence>
<dbReference type="GO" id="GO:0019674">
    <property type="term" value="P:NAD+ metabolic process"/>
    <property type="evidence" value="ECO:0007669"/>
    <property type="project" value="InterPro"/>
</dbReference>
<dbReference type="Gene3D" id="2.60.200.30">
    <property type="entry name" value="Probable inorganic polyphosphate/atp-NAD kinase, domain 2"/>
    <property type="match status" value="1"/>
</dbReference>
<evidence type="ECO:0000313" key="5">
    <source>
        <dbReference type="EMBL" id="CAF5148970.1"/>
    </source>
</evidence>
<dbReference type="Proteomes" id="UP000663866">
    <property type="component" value="Unassembled WGS sequence"/>
</dbReference>
<reference evidence="3" key="1">
    <citation type="submission" date="2021-02" db="EMBL/GenBank/DDBJ databases">
        <authorList>
            <person name="Nowell W R."/>
        </authorList>
    </citation>
    <scope>NUCLEOTIDE SEQUENCE</scope>
</reference>
<evidence type="ECO:0000313" key="2">
    <source>
        <dbReference type="EMBL" id="CAF3875609.1"/>
    </source>
</evidence>
<evidence type="ECO:0000313" key="6">
    <source>
        <dbReference type="Proteomes" id="UP000663866"/>
    </source>
</evidence>
<dbReference type="AlphaFoldDB" id="A0A819SFA0"/>
<dbReference type="InterPro" id="IPR017437">
    <property type="entry name" value="ATP-NAD_kinase_PpnK-typ_C"/>
</dbReference>
<organism evidence="3 6">
    <name type="scientific">Rotaria magnacalcarata</name>
    <dbReference type="NCBI Taxonomy" id="392030"/>
    <lineage>
        <taxon>Eukaryota</taxon>
        <taxon>Metazoa</taxon>
        <taxon>Spiralia</taxon>
        <taxon>Gnathifera</taxon>
        <taxon>Rotifera</taxon>
        <taxon>Eurotatoria</taxon>
        <taxon>Bdelloidea</taxon>
        <taxon>Philodinida</taxon>
        <taxon>Philodinidae</taxon>
        <taxon>Rotaria</taxon>
    </lineage>
</organism>
<feature type="compositionally biased region" description="Polar residues" evidence="1">
    <location>
        <begin position="107"/>
        <end position="116"/>
    </location>
</feature>
<feature type="region of interest" description="Disordered" evidence="1">
    <location>
        <begin position="106"/>
        <end position="134"/>
    </location>
</feature>
<proteinExistence type="predicted"/>
<dbReference type="SUPFAM" id="SSF111331">
    <property type="entry name" value="NAD kinase/diacylglycerol kinase-like"/>
    <property type="match status" value="1"/>
</dbReference>
<dbReference type="GO" id="GO:0003951">
    <property type="term" value="F:NAD+ kinase activity"/>
    <property type="evidence" value="ECO:0007669"/>
    <property type="project" value="InterPro"/>
</dbReference>
<dbReference type="Pfam" id="PF20143">
    <property type="entry name" value="NAD_kinase_C"/>
    <property type="match status" value="1"/>
</dbReference>
<dbReference type="EMBL" id="CAJOBG010003556">
    <property type="protein sequence ID" value="CAF4069325.1"/>
    <property type="molecule type" value="Genomic_DNA"/>
</dbReference>